<protein>
    <submittedName>
        <fullName evidence="1">Uncharacterized protein</fullName>
    </submittedName>
</protein>
<organism evidence="1 2">
    <name type="scientific">Olea europaea subsp. europaea</name>
    <dbReference type="NCBI Taxonomy" id="158383"/>
    <lineage>
        <taxon>Eukaryota</taxon>
        <taxon>Viridiplantae</taxon>
        <taxon>Streptophyta</taxon>
        <taxon>Embryophyta</taxon>
        <taxon>Tracheophyta</taxon>
        <taxon>Spermatophyta</taxon>
        <taxon>Magnoliopsida</taxon>
        <taxon>eudicotyledons</taxon>
        <taxon>Gunneridae</taxon>
        <taxon>Pentapetalae</taxon>
        <taxon>asterids</taxon>
        <taxon>lamiids</taxon>
        <taxon>Lamiales</taxon>
        <taxon>Oleaceae</taxon>
        <taxon>Oleeae</taxon>
        <taxon>Olea</taxon>
    </lineage>
</organism>
<dbReference type="EMBL" id="CACTIH010007417">
    <property type="protein sequence ID" value="CAA3012917.1"/>
    <property type="molecule type" value="Genomic_DNA"/>
</dbReference>
<dbReference type="Proteomes" id="UP000594638">
    <property type="component" value="Unassembled WGS sequence"/>
</dbReference>
<evidence type="ECO:0000313" key="1">
    <source>
        <dbReference type="EMBL" id="CAA3012917.1"/>
    </source>
</evidence>
<accession>A0A8S0UB67</accession>
<evidence type="ECO:0000313" key="2">
    <source>
        <dbReference type="Proteomes" id="UP000594638"/>
    </source>
</evidence>
<sequence length="81" mass="9150">MREYRLCDTELGRAGVSQRTGEHFSCRQLHFWRHPWSCITTNATHSYYLGFCFDGVGGDYGASCVRWVAVVVEDGIDSGEV</sequence>
<dbReference type="AlphaFoldDB" id="A0A8S0UB67"/>
<proteinExistence type="predicted"/>
<name>A0A8S0UB67_OLEEU</name>
<comment type="caution">
    <text evidence="1">The sequence shown here is derived from an EMBL/GenBank/DDBJ whole genome shotgun (WGS) entry which is preliminary data.</text>
</comment>
<reference evidence="1 2" key="1">
    <citation type="submission" date="2019-12" db="EMBL/GenBank/DDBJ databases">
        <authorList>
            <person name="Alioto T."/>
            <person name="Alioto T."/>
            <person name="Gomez Garrido J."/>
        </authorList>
    </citation>
    <scope>NUCLEOTIDE SEQUENCE [LARGE SCALE GENOMIC DNA]</scope>
</reference>
<keyword evidence="2" id="KW-1185">Reference proteome</keyword>
<dbReference type="Gramene" id="OE9A117907T1">
    <property type="protein sequence ID" value="OE9A117907C1"/>
    <property type="gene ID" value="OE9A117907"/>
</dbReference>
<gene>
    <name evidence="1" type="ORF">OLEA9_A117907</name>
</gene>